<evidence type="ECO:0000256" key="1">
    <source>
        <dbReference type="SAM" id="MobiDB-lite"/>
    </source>
</evidence>
<feature type="compositionally biased region" description="Acidic residues" evidence="1">
    <location>
        <begin position="174"/>
        <end position="190"/>
    </location>
</feature>
<dbReference type="EMBL" id="AAHK01000296">
    <property type="protein sequence ID" value="EAN94138.1"/>
    <property type="molecule type" value="Genomic_DNA"/>
</dbReference>
<dbReference type="InParanoid" id="Q4DNM9"/>
<sequence>MTLCFCFFFCVCVSHHFIFFFFFMLLQLGVWAKRMIRQSLDVVPTVQPKYRLEEDARLAAEKRRQGGRKPATATGTRVERYCIFSCDDFWAMVSGSHAAGGKNLACSNGNENEERKEKVVAGARLYSWLPSPELGTRVPQTLQVLEAPKKNSKRIRRTLYRATLRSSRAPGEKNEEEDEEDGGDETLEDETAPRFSSLPLPEYEDMSSILLLIPTVAEEGAVARARPLDAPVHTLRHERTGAAKTGQGISTSWYSGLDVRSVGFKRSYIDGDEDADEGDAWSTFSDDALNNARQGGRKNREGKEEQRVVKRNKVETNEDTAANTNGIEGTKGVKKYSDDVQQATNDGAPVSLLPTSAFSTLEGATQRVDKVDFSGINVEDLESLTASLLQQWASAGKAAMPFSEVTKVVLKSHPKYTEMKAKHQSPEGRQEALEWFRVSQKAVRSYVLHLGYTIDSTNNVYLSRPSNT</sequence>
<evidence type="ECO:0000313" key="2">
    <source>
        <dbReference type="EMBL" id="EAN94138.1"/>
    </source>
</evidence>
<accession>Q4DNM9</accession>
<proteinExistence type="predicted"/>
<dbReference type="RefSeq" id="XP_815989.1">
    <property type="nucleotide sequence ID" value="XM_810896.1"/>
</dbReference>
<dbReference type="PaxDb" id="353153-Q4DNM9"/>
<dbReference type="Proteomes" id="UP000002296">
    <property type="component" value="Unassembled WGS sequence"/>
</dbReference>
<dbReference type="AlphaFoldDB" id="Q4DNM9"/>
<dbReference type="eggNOG" id="ENOG502SM5J">
    <property type="taxonomic scope" value="Eukaryota"/>
</dbReference>
<comment type="caution">
    <text evidence="2">The sequence shown here is derived from an EMBL/GenBank/DDBJ whole genome shotgun (WGS) entry which is preliminary data.</text>
</comment>
<feature type="region of interest" description="Disordered" evidence="1">
    <location>
        <begin position="162"/>
        <end position="199"/>
    </location>
</feature>
<reference evidence="2 3" key="1">
    <citation type="journal article" date="2005" name="Science">
        <title>The genome sequence of Trypanosoma cruzi, etiologic agent of Chagas disease.</title>
        <authorList>
            <person name="El-Sayed N.M."/>
            <person name="Myler P.J."/>
            <person name="Bartholomeu D.C."/>
            <person name="Nilsson D."/>
            <person name="Aggarwal G."/>
            <person name="Tran A.N."/>
            <person name="Ghedin E."/>
            <person name="Worthey E.A."/>
            <person name="Delcher A.L."/>
            <person name="Blandin G."/>
            <person name="Westenberger S.J."/>
            <person name="Caler E."/>
            <person name="Cerqueira G.C."/>
            <person name="Branche C."/>
            <person name="Haas B."/>
            <person name="Anupama A."/>
            <person name="Arner E."/>
            <person name="Aslund L."/>
            <person name="Attipoe P."/>
            <person name="Bontempi E."/>
            <person name="Bringaud F."/>
            <person name="Burton P."/>
            <person name="Cadag E."/>
            <person name="Campbell D.A."/>
            <person name="Carrington M."/>
            <person name="Crabtree J."/>
            <person name="Darban H."/>
            <person name="da Silveira J.F."/>
            <person name="de Jong P."/>
            <person name="Edwards K."/>
            <person name="Englund P.T."/>
            <person name="Fazelina G."/>
            <person name="Feldblyum T."/>
            <person name="Ferella M."/>
            <person name="Frasch A.C."/>
            <person name="Gull K."/>
            <person name="Horn D."/>
            <person name="Hou L."/>
            <person name="Huang Y."/>
            <person name="Kindlund E."/>
            <person name="Klingbeil M."/>
            <person name="Kluge S."/>
            <person name="Koo H."/>
            <person name="Lacerda D."/>
            <person name="Levin M.J."/>
            <person name="Lorenzi H."/>
            <person name="Louie T."/>
            <person name="Machado C.R."/>
            <person name="McCulloch R."/>
            <person name="McKenna A."/>
            <person name="Mizuno Y."/>
            <person name="Mottram J.C."/>
            <person name="Nelson S."/>
            <person name="Ochaya S."/>
            <person name="Osoegawa K."/>
            <person name="Pai G."/>
            <person name="Parsons M."/>
            <person name="Pentony M."/>
            <person name="Pettersson U."/>
            <person name="Pop M."/>
            <person name="Ramirez J.L."/>
            <person name="Rinta J."/>
            <person name="Robertson L."/>
            <person name="Salzberg S.L."/>
            <person name="Sanchez D.O."/>
            <person name="Seyler A."/>
            <person name="Sharma R."/>
            <person name="Shetty J."/>
            <person name="Simpson A.J."/>
            <person name="Sisk E."/>
            <person name="Tammi M.T."/>
            <person name="Tarleton R."/>
            <person name="Teixeira S."/>
            <person name="Van Aken S."/>
            <person name="Vogt C."/>
            <person name="Ward P.N."/>
            <person name="Wickstead B."/>
            <person name="Wortman J."/>
            <person name="White O."/>
            <person name="Fraser C.M."/>
            <person name="Stuart K.D."/>
            <person name="Andersson B."/>
        </authorList>
    </citation>
    <scope>NUCLEOTIDE SEQUENCE [LARGE SCALE GENOMIC DNA]</scope>
    <source>
        <strain evidence="2 3">CL Brener</strain>
    </source>
</reference>
<evidence type="ECO:0000313" key="3">
    <source>
        <dbReference type="Proteomes" id="UP000002296"/>
    </source>
</evidence>
<dbReference type="KEGG" id="tcr:506821.160"/>
<name>Q4DNM9_TRYCC</name>
<feature type="compositionally biased region" description="Basic and acidic residues" evidence="1">
    <location>
        <begin position="298"/>
        <end position="316"/>
    </location>
</feature>
<protein>
    <submittedName>
        <fullName evidence="2">Uncharacterized protein</fullName>
    </submittedName>
</protein>
<organism evidence="2 3">
    <name type="scientific">Trypanosoma cruzi (strain CL Brener)</name>
    <dbReference type="NCBI Taxonomy" id="353153"/>
    <lineage>
        <taxon>Eukaryota</taxon>
        <taxon>Discoba</taxon>
        <taxon>Euglenozoa</taxon>
        <taxon>Kinetoplastea</taxon>
        <taxon>Metakinetoplastina</taxon>
        <taxon>Trypanosomatida</taxon>
        <taxon>Trypanosomatidae</taxon>
        <taxon>Trypanosoma</taxon>
        <taxon>Schizotrypanum</taxon>
    </lineage>
</organism>
<keyword evidence="3" id="KW-1185">Reference proteome</keyword>
<dbReference type="GeneID" id="3547810"/>
<feature type="region of interest" description="Disordered" evidence="1">
    <location>
        <begin position="281"/>
        <end position="333"/>
    </location>
</feature>
<gene>
    <name evidence="2" type="ORF">Tc00.1047053506821.160</name>
</gene>